<feature type="domain" description="Chitin-binding type-2" evidence="7">
    <location>
        <begin position="165"/>
        <end position="221"/>
    </location>
</feature>
<dbReference type="SMART" id="SM00494">
    <property type="entry name" value="ChtBD2"/>
    <property type="match status" value="19"/>
</dbReference>
<feature type="domain" description="Chitin-binding type-2" evidence="7">
    <location>
        <begin position="641"/>
        <end position="698"/>
    </location>
</feature>
<feature type="domain" description="Chitin-binding type-2" evidence="7">
    <location>
        <begin position="1061"/>
        <end position="1117"/>
    </location>
</feature>
<organism evidence="8">
    <name type="scientific">Anopheles funestus</name>
    <name type="common">African malaria mosquito</name>
    <dbReference type="NCBI Taxonomy" id="62324"/>
    <lineage>
        <taxon>Eukaryota</taxon>
        <taxon>Metazoa</taxon>
        <taxon>Ecdysozoa</taxon>
        <taxon>Arthropoda</taxon>
        <taxon>Hexapoda</taxon>
        <taxon>Insecta</taxon>
        <taxon>Pterygota</taxon>
        <taxon>Neoptera</taxon>
        <taxon>Endopterygota</taxon>
        <taxon>Diptera</taxon>
        <taxon>Nematocera</taxon>
        <taxon>Culicoidea</taxon>
        <taxon>Culicidae</taxon>
        <taxon>Anophelinae</taxon>
        <taxon>Anopheles</taxon>
    </lineage>
</organism>
<name>A0A4Y0BMY3_ANOFN</name>
<keyword evidence="1" id="KW-0147">Chitin-binding</keyword>
<evidence type="ECO:0000256" key="4">
    <source>
        <dbReference type="ARBA" id="ARBA00023157"/>
    </source>
</evidence>
<dbReference type="InterPro" id="IPR051940">
    <property type="entry name" value="Chitin_bind-dev_reg"/>
</dbReference>
<dbReference type="VEuPathDB" id="VectorBase:AFUN021278"/>
<reference evidence="8" key="1">
    <citation type="submission" date="2020-05" db="UniProtKB">
        <authorList>
            <consortium name="EnsemblMetazoa"/>
        </authorList>
    </citation>
    <scope>IDENTIFICATION</scope>
    <source>
        <strain evidence="8">FUMOZ</strain>
    </source>
</reference>
<feature type="signal peptide" evidence="6">
    <location>
        <begin position="1"/>
        <end position="24"/>
    </location>
</feature>
<feature type="domain" description="Chitin-binding type-2" evidence="7">
    <location>
        <begin position="941"/>
        <end position="998"/>
    </location>
</feature>
<sequence length="1184" mass="128391">MGKKLKLQAGILLLLVLLVVPASTEEILPYLISKSDHSVDSLCVGVNAGIFPHPDPSLCHVFVTCTVGKPTTYQCAGEFIFDPNSFSCIHGDRNQCATRIEPDWDIFCTNVSYAFYEHPTMCSEFLFCSHGEVKRYSCPIGEIWSQEDGACQPGNWDTCELLHIESACQGHPDGVQAYPTDCTRYLQCDQEQTTVIDCPRGEVFEEQAGQCVAGNTETCVRIDSICQDVSNGTMLKHPNECDLFISCQEGSANAHQCPTGEIFNVQAKFCAPGNPDTCHIYPLESMCRNAPSGTIYPRPDDCTQFVLCNGGESTAMKCPIGQILHAPTRSCRPGNTNTCELTGSLCQDQPDGLVIAHPNLCGIFITCQGGAVRIQSCPNQEILRPDTQSCVPGNSLTCEFEPVERMCIGQMNSVNFPHPTDCSMFVMCNLQNALTQSCPAGSIYSALTRSCVPGNESTCEQFDTICTGRPDGIIPHPTKCTAFIYCSSGRPIFEQCAQGTVYQQGLSGCVVGNTETCTHATNICTDQPDGTTLDHPNECNLIVMCMMQQPAVMYCPAGEIFNTRTKFCTPGDAETCQMHPVETMCANKPHGSAYPHPNNCTQLVHCNSGQAIVSACPDGHVLHPGSGSCRPGNTNTCELIENVCQNQPEGLILKHPSHCGHFIWCQKGSMSVQSCPSGEILHPEAQLCLPGDANKCEYHPIDQMCLNKADYTRFPHPAECSKFVSCQGQKVAVESCPSGSIYHASTRSCVPGHEATCERFDSLCVGRPDEIIPHPLVCTAYIHCASKVAVFEQCAQGTIFDREQRGCIVGNTKSCVKDNDLCANQPDGTIIGHPNECDLYIMCLAHRPAPLRCPDGEIFNAEAQLCVPGKILEDSCQFDSIEEMCADMKDNTIYPHPNDCTQFVKCNDSKAIVNDCPAGEILHGLSKSCQPGNTKTCKFFDRVCQNQADGAVFEHPSLCGQFIECRNGGETVHSCPEGEILRPDDKRCAPGNTSTCELEPIDQICIGKPNDRQYRHPTDCQQYVRCQDSQPVVENCRPGTIFQATSQSCVAGNGNTCSFLDGTCAGRPDGVLPHPKGCDLFLICTSGTTSALRCPEGEILHPEFLVCATGNADDCTLAPVTTEAPIVSVCKGRPDGNYTHPMLCHLYIQCTNGDTEILSCPSDQIFVGVIRNCAPGNQGTCIPL</sequence>
<feature type="domain" description="Chitin-binding type-2" evidence="7">
    <location>
        <begin position="284"/>
        <end position="341"/>
    </location>
</feature>
<dbReference type="PANTHER" id="PTHR23301:SF0">
    <property type="entry name" value="CHITIN-BINDING TYPE-2 DOMAIN-CONTAINING PROTEIN-RELATED"/>
    <property type="match status" value="1"/>
</dbReference>
<dbReference type="PROSITE" id="PS50940">
    <property type="entry name" value="CHIT_BIND_II"/>
    <property type="match status" value="19"/>
</dbReference>
<dbReference type="Pfam" id="PF01607">
    <property type="entry name" value="CBM_14"/>
    <property type="match status" value="19"/>
</dbReference>
<feature type="domain" description="Chitin-binding type-2" evidence="7">
    <location>
        <begin position="223"/>
        <end position="280"/>
    </location>
</feature>
<dbReference type="AlphaFoldDB" id="A0A4Y0BMY3"/>
<feature type="domain" description="Chitin-binding type-2" evidence="7">
    <location>
        <begin position="1002"/>
        <end position="1059"/>
    </location>
</feature>
<evidence type="ECO:0000256" key="5">
    <source>
        <dbReference type="ARBA" id="ARBA00023180"/>
    </source>
</evidence>
<keyword evidence="4" id="KW-1015">Disulfide bond</keyword>
<evidence type="ECO:0000256" key="6">
    <source>
        <dbReference type="SAM" id="SignalP"/>
    </source>
</evidence>
<keyword evidence="2 6" id="KW-0732">Signal</keyword>
<feature type="domain" description="Chitin-binding type-2" evidence="7">
    <location>
        <begin position="819"/>
        <end position="878"/>
    </location>
</feature>
<dbReference type="GO" id="GO:0008061">
    <property type="term" value="F:chitin binding"/>
    <property type="evidence" value="ECO:0007669"/>
    <property type="project" value="UniProtKB-KW"/>
</dbReference>
<dbReference type="STRING" id="62324.A0A4Y0BMY3"/>
<evidence type="ECO:0000259" key="7">
    <source>
        <dbReference type="PROSITE" id="PS50940"/>
    </source>
</evidence>
<dbReference type="PANTHER" id="PTHR23301">
    <property type="entry name" value="CHITIN BINDING PERITROPHIN-A"/>
    <property type="match status" value="1"/>
</dbReference>
<dbReference type="InterPro" id="IPR002557">
    <property type="entry name" value="Chitin-bd_dom"/>
</dbReference>
<evidence type="ECO:0000256" key="1">
    <source>
        <dbReference type="ARBA" id="ARBA00022669"/>
    </source>
</evidence>
<evidence type="ECO:0000256" key="2">
    <source>
        <dbReference type="ARBA" id="ARBA00022729"/>
    </source>
</evidence>
<feature type="domain" description="Chitin-binding type-2" evidence="7">
    <location>
        <begin position="882"/>
        <end position="939"/>
    </location>
</feature>
<feature type="domain" description="Chitin-binding type-2" evidence="7">
    <location>
        <begin position="40"/>
        <end position="98"/>
    </location>
</feature>
<dbReference type="VEuPathDB" id="VectorBase:AFUN2_007635"/>
<dbReference type="SUPFAM" id="SSF57625">
    <property type="entry name" value="Invertebrate chitin-binding proteins"/>
    <property type="match status" value="19"/>
</dbReference>
<proteinExistence type="predicted"/>
<evidence type="ECO:0000256" key="3">
    <source>
        <dbReference type="ARBA" id="ARBA00022737"/>
    </source>
</evidence>
<dbReference type="InterPro" id="IPR036508">
    <property type="entry name" value="Chitin-bd_dom_sf"/>
</dbReference>
<keyword evidence="3" id="KW-0677">Repeat</keyword>
<feature type="domain" description="Chitin-binding type-2" evidence="7">
    <location>
        <begin position="582"/>
        <end position="639"/>
    </location>
</feature>
<feature type="chain" id="PRO_5021302611" description="Chitin-binding type-2 domain-containing protein" evidence="6">
    <location>
        <begin position="25"/>
        <end position="1184"/>
    </location>
</feature>
<keyword evidence="5" id="KW-0325">Glycoprotein</keyword>
<feature type="domain" description="Chitin-binding type-2" evidence="7">
    <location>
        <begin position="463"/>
        <end position="519"/>
    </location>
</feature>
<dbReference type="EnsemblMetazoa" id="AFUN021278-RA">
    <property type="protein sequence ID" value="AFUN021278-PA"/>
    <property type="gene ID" value="AFUN021278"/>
</dbReference>
<dbReference type="Gene3D" id="2.170.140.10">
    <property type="entry name" value="Chitin binding domain"/>
    <property type="match status" value="17"/>
</dbReference>
<feature type="domain" description="Chitin-binding type-2" evidence="7">
    <location>
        <begin position="343"/>
        <end position="400"/>
    </location>
</feature>
<feature type="domain" description="Chitin-binding type-2" evidence="7">
    <location>
        <begin position="761"/>
        <end position="817"/>
    </location>
</feature>
<feature type="domain" description="Chitin-binding type-2" evidence="7">
    <location>
        <begin position="404"/>
        <end position="461"/>
    </location>
</feature>
<dbReference type="GO" id="GO:0005576">
    <property type="term" value="C:extracellular region"/>
    <property type="evidence" value="ECO:0007669"/>
    <property type="project" value="InterPro"/>
</dbReference>
<feature type="domain" description="Chitin-binding type-2" evidence="7">
    <location>
        <begin position="1127"/>
        <end position="1183"/>
    </location>
</feature>
<feature type="domain" description="Chitin-binding type-2" evidence="7">
    <location>
        <begin position="702"/>
        <end position="759"/>
    </location>
</feature>
<evidence type="ECO:0000313" key="8">
    <source>
        <dbReference type="EnsemblMetazoa" id="AFUN021278-PA"/>
    </source>
</evidence>
<protein>
    <recommendedName>
        <fullName evidence="7">Chitin-binding type-2 domain-containing protein</fullName>
    </recommendedName>
</protein>
<accession>A0A4Y0BMY3</accession>
<feature type="domain" description="Chitin-binding type-2" evidence="7">
    <location>
        <begin position="105"/>
        <end position="161"/>
    </location>
</feature>
<feature type="domain" description="Chitin-binding type-2" evidence="7">
    <location>
        <begin position="521"/>
        <end position="578"/>
    </location>
</feature>